<protein>
    <submittedName>
        <fullName evidence="2">Uncharacterized protein</fullName>
    </submittedName>
</protein>
<comment type="caution">
    <text evidence="2">The sequence shown here is derived from an EMBL/GenBank/DDBJ whole genome shotgun (WGS) entry which is preliminary data.</text>
</comment>
<dbReference type="Proteomes" id="UP001596989">
    <property type="component" value="Unassembled WGS sequence"/>
</dbReference>
<organism evidence="2 3">
    <name type="scientific">Paenibacillus chungangensis</name>
    <dbReference type="NCBI Taxonomy" id="696535"/>
    <lineage>
        <taxon>Bacteria</taxon>
        <taxon>Bacillati</taxon>
        <taxon>Bacillota</taxon>
        <taxon>Bacilli</taxon>
        <taxon>Bacillales</taxon>
        <taxon>Paenibacillaceae</taxon>
        <taxon>Paenibacillus</taxon>
    </lineage>
</organism>
<name>A0ABW3HQ34_9BACL</name>
<evidence type="ECO:0000313" key="3">
    <source>
        <dbReference type="Proteomes" id="UP001596989"/>
    </source>
</evidence>
<sequence>MQDKLKEKKVLIVIALLIAGSWIGNLMYYKSMQLKEPLFLKHYITVGNVGGEMIGIRYLENSHAKDKIEGIQLAELPHLNFQMWEKTSYSHQKLMEASATIQPELIPDDLPLPLVIRNATVFFDSGRSMEMPIGEIQIVAREDSGILDFRSASSNGEYKVTLNKSATLEGIDYSYREQLEPWYELMESGVPIDKLDYPVQMSKGQGLSFSHNWSPPDDAEAAYAQFQARIIFHFALEDGSRIVEYLPMNLNQHLSDKQVGRLVRSGGNIQ</sequence>
<reference evidence="3" key="1">
    <citation type="journal article" date="2019" name="Int. J. Syst. Evol. Microbiol.">
        <title>The Global Catalogue of Microorganisms (GCM) 10K type strain sequencing project: providing services to taxonomists for standard genome sequencing and annotation.</title>
        <authorList>
            <consortium name="The Broad Institute Genomics Platform"/>
            <consortium name="The Broad Institute Genome Sequencing Center for Infectious Disease"/>
            <person name="Wu L."/>
            <person name="Ma J."/>
        </authorList>
    </citation>
    <scope>NUCLEOTIDE SEQUENCE [LARGE SCALE GENOMIC DNA]</scope>
    <source>
        <strain evidence="3">CCUG 59129</strain>
    </source>
</reference>
<evidence type="ECO:0000256" key="1">
    <source>
        <dbReference type="SAM" id="Phobius"/>
    </source>
</evidence>
<keyword evidence="1" id="KW-0472">Membrane</keyword>
<keyword evidence="3" id="KW-1185">Reference proteome</keyword>
<dbReference type="RefSeq" id="WP_377563846.1">
    <property type="nucleotide sequence ID" value="NZ_JBHTJZ010000009.1"/>
</dbReference>
<evidence type="ECO:0000313" key="2">
    <source>
        <dbReference type="EMBL" id="MFD0959653.1"/>
    </source>
</evidence>
<gene>
    <name evidence="2" type="ORF">ACFQ2I_09620</name>
</gene>
<keyword evidence="1" id="KW-1133">Transmembrane helix</keyword>
<feature type="transmembrane region" description="Helical" evidence="1">
    <location>
        <begin position="12"/>
        <end position="29"/>
    </location>
</feature>
<accession>A0ABW3HQ34</accession>
<dbReference type="EMBL" id="JBHTJZ010000009">
    <property type="protein sequence ID" value="MFD0959653.1"/>
    <property type="molecule type" value="Genomic_DNA"/>
</dbReference>
<proteinExistence type="predicted"/>
<keyword evidence="1" id="KW-0812">Transmembrane</keyword>